<keyword evidence="4" id="KW-0645">Protease</keyword>
<dbReference type="Gene3D" id="1.25.40.10">
    <property type="entry name" value="Tetratricopeptide repeat domain"/>
    <property type="match status" value="4"/>
</dbReference>
<dbReference type="InterPro" id="IPR050498">
    <property type="entry name" value="Ycf3"/>
</dbReference>
<dbReference type="CDD" id="cd05483">
    <property type="entry name" value="retropepsin_like_bacteria"/>
    <property type="match status" value="1"/>
</dbReference>
<dbReference type="RefSeq" id="WP_073205179.1">
    <property type="nucleotide sequence ID" value="NZ_FRBD01000003.1"/>
</dbReference>
<dbReference type="PANTHER" id="PTHR44858">
    <property type="entry name" value="TETRATRICOPEPTIDE REPEAT PROTEIN 6"/>
    <property type="match status" value="1"/>
</dbReference>
<dbReference type="AlphaFoldDB" id="A0A1M6SHP5"/>
<dbReference type="InterPro" id="IPR011990">
    <property type="entry name" value="TPR-like_helical_dom_sf"/>
</dbReference>
<organism evidence="4 5">
    <name type="scientific">Xylanibacter ruminicola</name>
    <name type="common">Prevotella ruminicola</name>
    <dbReference type="NCBI Taxonomy" id="839"/>
    <lineage>
        <taxon>Bacteria</taxon>
        <taxon>Pseudomonadati</taxon>
        <taxon>Bacteroidota</taxon>
        <taxon>Bacteroidia</taxon>
        <taxon>Bacteroidales</taxon>
        <taxon>Prevotellaceae</taxon>
        <taxon>Xylanibacter</taxon>
    </lineage>
</organism>
<feature type="repeat" description="TPR" evidence="3">
    <location>
        <begin position="369"/>
        <end position="402"/>
    </location>
</feature>
<dbReference type="SUPFAM" id="SSF50630">
    <property type="entry name" value="Acid proteases"/>
    <property type="match status" value="1"/>
</dbReference>
<dbReference type="PROSITE" id="PS50293">
    <property type="entry name" value="TPR_REGION"/>
    <property type="match status" value="1"/>
</dbReference>
<sequence>MKIGNILSLFQSAEEKKNLKLQEYMQSYHYQRGVELHNQGRDSDAFEELKLELDEHPENGMAHLQIADIHLQHNVIGTALKASNNALEHLKPTGNPEYLSQIYYIRGRVYRALEEKDNWYNDIKNSLYYKSDFVDALGELGDYYFYSEDYDASDIQYNKIIDLQPHNPFGYMGRGRNDQGRNEHKAAIAHFERAAQLDSDYSAAYSFKAESLLALGKKSEAIDSIIAAFSIYEQDPKIGNIMVNIANTDFQGLSLKIKAKAIQNQDNDSWYRLLGWLCSGNGDFKQAILAYRNAYKISASPELYDYIAFCWSRIGAYDKAIEEETMALSKAPQNLEFKEKLSSFKAEIGQLNDAIIETTEIIEQQPDNQRLYFNRGRYYFELGDYENAIKDFDSALSLQDNKALSLLYKGWALSESHNEEEATKIWQTIVEKEDILEDTQYALPLALYFLDYNDEAVAKCHSLVYQADQEANRQINGDFYLYAAALYCRTQIMEKAMECLKKSIEACSCRLWYMANGKLLSPLSDSEEFMEFMNELKERKDKEKEDIVNSIDKLSNNQRNIIKAEIPFVRDGKMCKVKCEINGLPLHFIFDTGASDVTMSSVEATFMLKNGYLNESDLSGKHYYRTADGSIAEGVKVCLRNVMFAGLTLTNVKAGIVTNQSAPLLLGQSVLERLGRIEIDNDNMLIRING</sequence>
<feature type="repeat" description="TPR" evidence="3">
    <location>
        <begin position="134"/>
        <end position="167"/>
    </location>
</feature>
<gene>
    <name evidence="4" type="ORF">SAMN05216463_103192</name>
</gene>
<dbReference type="Pfam" id="PF00515">
    <property type="entry name" value="TPR_1"/>
    <property type="match status" value="1"/>
</dbReference>
<keyword evidence="1" id="KW-0677">Repeat</keyword>
<dbReference type="Pfam" id="PF13181">
    <property type="entry name" value="TPR_8"/>
    <property type="match status" value="1"/>
</dbReference>
<evidence type="ECO:0000256" key="2">
    <source>
        <dbReference type="ARBA" id="ARBA00022803"/>
    </source>
</evidence>
<dbReference type="PROSITE" id="PS50005">
    <property type="entry name" value="TPR"/>
    <property type="match status" value="2"/>
</dbReference>
<accession>A0A1M6SHP5</accession>
<protein>
    <submittedName>
        <fullName evidence="4">Clan AA aspartic protease, TIGR02281 family</fullName>
    </submittedName>
</protein>
<dbReference type="Gene3D" id="2.40.70.10">
    <property type="entry name" value="Acid Proteases"/>
    <property type="match status" value="1"/>
</dbReference>
<dbReference type="InterPro" id="IPR034122">
    <property type="entry name" value="Retropepsin-like_bacterial"/>
</dbReference>
<dbReference type="EMBL" id="FRBD01000003">
    <property type="protein sequence ID" value="SHK44169.1"/>
    <property type="molecule type" value="Genomic_DNA"/>
</dbReference>
<dbReference type="GO" id="GO:0004190">
    <property type="term" value="F:aspartic-type endopeptidase activity"/>
    <property type="evidence" value="ECO:0007669"/>
    <property type="project" value="InterPro"/>
</dbReference>
<evidence type="ECO:0000256" key="3">
    <source>
        <dbReference type="PROSITE-ProRule" id="PRU00339"/>
    </source>
</evidence>
<dbReference type="Proteomes" id="UP000184130">
    <property type="component" value="Unassembled WGS sequence"/>
</dbReference>
<keyword evidence="2 3" id="KW-0802">TPR repeat</keyword>
<dbReference type="GO" id="GO:0006508">
    <property type="term" value="P:proteolysis"/>
    <property type="evidence" value="ECO:0007669"/>
    <property type="project" value="UniProtKB-KW"/>
</dbReference>
<name>A0A1M6SHP5_XYLRU</name>
<dbReference type="Pfam" id="PF13975">
    <property type="entry name" value="gag-asp_proteas"/>
    <property type="match status" value="1"/>
</dbReference>
<dbReference type="InterPro" id="IPR019734">
    <property type="entry name" value="TPR_rpt"/>
</dbReference>
<dbReference type="OrthoDB" id="1083244at2"/>
<dbReference type="PANTHER" id="PTHR44858:SF1">
    <property type="entry name" value="UDP-N-ACETYLGLUCOSAMINE--PEPTIDE N-ACETYLGLUCOSAMINYLTRANSFERASE SPINDLY-RELATED"/>
    <property type="match status" value="1"/>
</dbReference>
<dbReference type="Pfam" id="PF13432">
    <property type="entry name" value="TPR_16"/>
    <property type="match status" value="1"/>
</dbReference>
<dbReference type="SUPFAM" id="SSF48452">
    <property type="entry name" value="TPR-like"/>
    <property type="match status" value="3"/>
</dbReference>
<evidence type="ECO:0000313" key="4">
    <source>
        <dbReference type="EMBL" id="SHK44169.1"/>
    </source>
</evidence>
<evidence type="ECO:0000313" key="5">
    <source>
        <dbReference type="Proteomes" id="UP000184130"/>
    </source>
</evidence>
<keyword evidence="4" id="KW-0378">Hydrolase</keyword>
<dbReference type="InterPro" id="IPR001969">
    <property type="entry name" value="Aspartic_peptidase_AS"/>
</dbReference>
<dbReference type="PROSITE" id="PS00141">
    <property type="entry name" value="ASP_PROTEASE"/>
    <property type="match status" value="1"/>
</dbReference>
<proteinExistence type="predicted"/>
<dbReference type="SMART" id="SM00028">
    <property type="entry name" value="TPR"/>
    <property type="match status" value="7"/>
</dbReference>
<reference evidence="4 5" key="1">
    <citation type="submission" date="2016-11" db="EMBL/GenBank/DDBJ databases">
        <authorList>
            <person name="Jaros S."/>
            <person name="Januszkiewicz K."/>
            <person name="Wedrychowicz H."/>
        </authorList>
    </citation>
    <scope>NUCLEOTIDE SEQUENCE [LARGE SCALE GENOMIC DNA]</scope>
    <source>
        <strain evidence="4 5">KHT3</strain>
    </source>
</reference>
<dbReference type="InterPro" id="IPR021109">
    <property type="entry name" value="Peptidase_aspartic_dom_sf"/>
</dbReference>
<evidence type="ECO:0000256" key="1">
    <source>
        <dbReference type="ARBA" id="ARBA00022737"/>
    </source>
</evidence>